<proteinExistence type="predicted"/>
<evidence type="ECO:0000256" key="1">
    <source>
        <dbReference type="SAM" id="MobiDB-lite"/>
    </source>
</evidence>
<evidence type="ECO:0000313" key="3">
    <source>
        <dbReference type="EMBL" id="KMK50466.1"/>
    </source>
</evidence>
<feature type="region of interest" description="Disordered" evidence="1">
    <location>
        <begin position="21"/>
        <end position="63"/>
    </location>
</feature>
<keyword evidence="4" id="KW-1185">Reference proteome</keyword>
<name>A0A0J5P2H9_9PAST</name>
<evidence type="ECO:0000256" key="2">
    <source>
        <dbReference type="SAM" id="SignalP"/>
    </source>
</evidence>
<protein>
    <recommendedName>
        <fullName evidence="5">Transferrin-binding protein B C-lobe/N-lobe beta barrel domain-containing protein</fullName>
    </recommendedName>
</protein>
<evidence type="ECO:0008006" key="5">
    <source>
        <dbReference type="Google" id="ProtNLM"/>
    </source>
</evidence>
<dbReference type="RefSeq" id="WP_047977949.1">
    <property type="nucleotide sequence ID" value="NZ_JWIZ01000102.1"/>
</dbReference>
<organism evidence="3 4">
    <name type="scientific">Muribacter muris</name>
    <dbReference type="NCBI Taxonomy" id="67855"/>
    <lineage>
        <taxon>Bacteria</taxon>
        <taxon>Pseudomonadati</taxon>
        <taxon>Pseudomonadota</taxon>
        <taxon>Gammaproteobacteria</taxon>
        <taxon>Pasteurellales</taxon>
        <taxon>Pasteurellaceae</taxon>
        <taxon>Muribacter</taxon>
    </lineage>
</organism>
<dbReference type="PATRIC" id="fig|67855.3.peg.79"/>
<keyword evidence="2" id="KW-0732">Signal</keyword>
<reference evidence="3 4" key="1">
    <citation type="submission" date="2014-12" db="EMBL/GenBank/DDBJ databases">
        <title>Reclassification of Actinobacillus muris as Muribacter muris.</title>
        <authorList>
            <person name="Christensen H."/>
            <person name="Nicklas W."/>
            <person name="Bisgaard M."/>
        </authorList>
    </citation>
    <scope>NUCLEOTIDE SEQUENCE [LARGE SCALE GENOMIC DNA]</scope>
    <source>
        <strain evidence="3 4">Ackerman80-443D</strain>
    </source>
</reference>
<gene>
    <name evidence="3" type="ORF">RO21_11655</name>
</gene>
<sequence>MKKSKLAVVIIGAFILSACGGGGSGGSSNPSSSKINKPVNDLVENPKKEDDTKNKVQDKPREPDTIFGNYVFGVSTKDSGITSISISGKDLNTLDIWGKSIPLADPAVVAKDGWKAVGFNGIGVVNDETLLS</sequence>
<dbReference type="Proteomes" id="UP000036270">
    <property type="component" value="Unassembled WGS sequence"/>
</dbReference>
<feature type="compositionally biased region" description="Basic and acidic residues" evidence="1">
    <location>
        <begin position="44"/>
        <end position="63"/>
    </location>
</feature>
<dbReference type="AlphaFoldDB" id="A0A0J5P2H9"/>
<dbReference type="EMBL" id="JWIZ01000102">
    <property type="protein sequence ID" value="KMK50466.1"/>
    <property type="molecule type" value="Genomic_DNA"/>
</dbReference>
<feature type="chain" id="PRO_5005262657" description="Transferrin-binding protein B C-lobe/N-lobe beta barrel domain-containing protein" evidence="2">
    <location>
        <begin position="21"/>
        <end position="132"/>
    </location>
</feature>
<comment type="caution">
    <text evidence="3">The sequence shown here is derived from an EMBL/GenBank/DDBJ whole genome shotgun (WGS) entry which is preliminary data.</text>
</comment>
<accession>A0A0J5P2H9</accession>
<evidence type="ECO:0000313" key="4">
    <source>
        <dbReference type="Proteomes" id="UP000036270"/>
    </source>
</evidence>
<dbReference type="STRING" id="67855.RO21_11655"/>
<dbReference type="PROSITE" id="PS51257">
    <property type="entry name" value="PROKAR_LIPOPROTEIN"/>
    <property type="match status" value="1"/>
</dbReference>
<feature type="signal peptide" evidence="2">
    <location>
        <begin position="1"/>
        <end position="20"/>
    </location>
</feature>